<accession>G3HAV6</accession>
<dbReference type="Proteomes" id="UP000001075">
    <property type="component" value="Unassembled WGS sequence"/>
</dbReference>
<evidence type="ECO:0000313" key="1">
    <source>
        <dbReference type="EMBL" id="EGV98010.1"/>
    </source>
</evidence>
<evidence type="ECO:0000313" key="2">
    <source>
        <dbReference type="Proteomes" id="UP000001075"/>
    </source>
</evidence>
<sequence>MGPPETENFRKAKDTVSKTKQLPTDWEKIFINLTSDKRLLSKIYKEHKKVVTKTSNNPIKKWGTELNREFSMKETKMVERHIRKCLAIRKCKSKQLRDTILLLSEWLKSKTSMIAYAGEDVEKGEHSSTAGGRANLCSHFGY</sequence>
<dbReference type="EMBL" id="JH000257">
    <property type="protein sequence ID" value="EGV98010.1"/>
    <property type="molecule type" value="Genomic_DNA"/>
</dbReference>
<gene>
    <name evidence="1" type="ORF">I79_007565</name>
</gene>
<dbReference type="InParanoid" id="G3HAV6"/>
<dbReference type="AlphaFoldDB" id="G3HAV6"/>
<organism evidence="1 2">
    <name type="scientific">Cricetulus griseus</name>
    <name type="common">Chinese hamster</name>
    <name type="synonym">Cricetulus barabensis griseus</name>
    <dbReference type="NCBI Taxonomy" id="10029"/>
    <lineage>
        <taxon>Eukaryota</taxon>
        <taxon>Metazoa</taxon>
        <taxon>Chordata</taxon>
        <taxon>Craniata</taxon>
        <taxon>Vertebrata</taxon>
        <taxon>Euteleostomi</taxon>
        <taxon>Mammalia</taxon>
        <taxon>Eutheria</taxon>
        <taxon>Euarchontoglires</taxon>
        <taxon>Glires</taxon>
        <taxon>Rodentia</taxon>
        <taxon>Myomorpha</taxon>
        <taxon>Muroidea</taxon>
        <taxon>Cricetidae</taxon>
        <taxon>Cricetinae</taxon>
        <taxon>Cricetulus</taxon>
    </lineage>
</organism>
<name>G3HAV6_CRIGR</name>
<reference evidence="2" key="1">
    <citation type="journal article" date="2011" name="Nat. Biotechnol.">
        <title>The genomic sequence of the Chinese hamster ovary (CHO)-K1 cell line.</title>
        <authorList>
            <person name="Xu X."/>
            <person name="Nagarajan H."/>
            <person name="Lewis N.E."/>
            <person name="Pan S."/>
            <person name="Cai Z."/>
            <person name="Liu X."/>
            <person name="Chen W."/>
            <person name="Xie M."/>
            <person name="Wang W."/>
            <person name="Hammond S."/>
            <person name="Andersen M.R."/>
            <person name="Neff N."/>
            <person name="Passarelli B."/>
            <person name="Koh W."/>
            <person name="Fan H.C."/>
            <person name="Wang J."/>
            <person name="Gui Y."/>
            <person name="Lee K.H."/>
            <person name="Betenbaugh M.J."/>
            <person name="Quake S.R."/>
            <person name="Famili I."/>
            <person name="Palsson B.O."/>
            <person name="Wang J."/>
        </authorList>
    </citation>
    <scope>NUCLEOTIDE SEQUENCE [LARGE SCALE GENOMIC DNA]</scope>
    <source>
        <strain evidence="2">CHO K1 cell line</strain>
    </source>
</reference>
<protein>
    <submittedName>
        <fullName evidence="1">Retrovirus-related Pol polyprotein LINE-1</fullName>
    </submittedName>
</protein>
<proteinExistence type="predicted"/>